<dbReference type="EMBL" id="UYRR01031382">
    <property type="protein sequence ID" value="VDK49616.1"/>
    <property type="molecule type" value="Genomic_DNA"/>
</dbReference>
<dbReference type="AlphaFoldDB" id="A0A0M3JZN0"/>
<dbReference type="WBParaSite" id="ASIM_0001397501-mRNA-1">
    <property type="protein sequence ID" value="ASIM_0001397501-mRNA-1"/>
    <property type="gene ID" value="ASIM_0001397501"/>
</dbReference>
<sequence length="430" mass="48360">MSKQVIRTVGPSGRRRGRPPLRLSLPRVNVVDNGPRYSLRNMNRPSFHTDEFGRTKIKYEVESREEATGRDNFRFSLPSFYAELAFGGHCDRASLRTGRLKRLTVKRELRSKQNTSQEVVNGRSALRNAHTRSTLRRRGFGREPCQSGIGRATLKHEIDAEKEITHEHESGLAVSGGTSLEQNCAADLDNQPRSGAAELEHSSANQEADFGEKARTLTEDDTAGLGEARCAISHPSMRAVGPPLEVKKFMKPVEICEHNVKNVEEKDSPEYERRSRRNGTIRMSRLKKPVRSLWQRMNCRTVDVKLSPTEDATRSTSASLKRAFCFVEEKAEDWKHIFNENVMTKKNSGMLLIGSDRPSQHRKTTLAICTYNCRSLAGRTGLTHLMKELKKIKCDVLGLCETRRKEELNARWNDGSAVRLGKGDGTGTVG</sequence>
<keyword evidence="3" id="KW-1185">Reference proteome</keyword>
<organism evidence="4">
    <name type="scientific">Anisakis simplex</name>
    <name type="common">Herring worm</name>
    <dbReference type="NCBI Taxonomy" id="6269"/>
    <lineage>
        <taxon>Eukaryota</taxon>
        <taxon>Metazoa</taxon>
        <taxon>Ecdysozoa</taxon>
        <taxon>Nematoda</taxon>
        <taxon>Chromadorea</taxon>
        <taxon>Rhabditida</taxon>
        <taxon>Spirurina</taxon>
        <taxon>Ascaridomorpha</taxon>
        <taxon>Ascaridoidea</taxon>
        <taxon>Anisakidae</taxon>
        <taxon>Anisakis</taxon>
        <taxon>Anisakis simplex complex</taxon>
    </lineage>
</organism>
<feature type="region of interest" description="Disordered" evidence="1">
    <location>
        <begin position="193"/>
        <end position="213"/>
    </location>
</feature>
<protein>
    <submittedName>
        <fullName evidence="4">Reverse transcriptase domain-containing protein</fullName>
    </submittedName>
</protein>
<dbReference type="InterPro" id="IPR036691">
    <property type="entry name" value="Endo/exonu/phosph_ase_sf"/>
</dbReference>
<feature type="region of interest" description="Disordered" evidence="1">
    <location>
        <begin position="1"/>
        <end position="20"/>
    </location>
</feature>
<evidence type="ECO:0000313" key="2">
    <source>
        <dbReference type="EMBL" id="VDK49616.1"/>
    </source>
</evidence>
<evidence type="ECO:0000256" key="1">
    <source>
        <dbReference type="SAM" id="MobiDB-lite"/>
    </source>
</evidence>
<feature type="region of interest" description="Disordered" evidence="1">
    <location>
        <begin position="112"/>
        <end position="148"/>
    </location>
</feature>
<accession>A0A0M3JZN0</accession>
<gene>
    <name evidence="2" type="ORF">ASIM_LOCUS13403</name>
</gene>
<reference evidence="2 3" key="2">
    <citation type="submission" date="2018-11" db="EMBL/GenBank/DDBJ databases">
        <authorList>
            <consortium name="Pathogen Informatics"/>
        </authorList>
    </citation>
    <scope>NUCLEOTIDE SEQUENCE [LARGE SCALE GENOMIC DNA]</scope>
</reference>
<dbReference type="Proteomes" id="UP000267096">
    <property type="component" value="Unassembled WGS sequence"/>
</dbReference>
<name>A0A0M3JZN0_ANISI</name>
<dbReference type="SUPFAM" id="SSF56219">
    <property type="entry name" value="DNase I-like"/>
    <property type="match status" value="1"/>
</dbReference>
<evidence type="ECO:0000313" key="3">
    <source>
        <dbReference type="Proteomes" id="UP000267096"/>
    </source>
</evidence>
<reference evidence="4" key="1">
    <citation type="submission" date="2017-02" db="UniProtKB">
        <authorList>
            <consortium name="WormBaseParasite"/>
        </authorList>
    </citation>
    <scope>IDENTIFICATION</scope>
</reference>
<proteinExistence type="predicted"/>
<evidence type="ECO:0000313" key="4">
    <source>
        <dbReference type="WBParaSite" id="ASIM_0001397501-mRNA-1"/>
    </source>
</evidence>
<feature type="compositionally biased region" description="Basic residues" evidence="1">
    <location>
        <begin position="129"/>
        <end position="139"/>
    </location>
</feature>
<dbReference type="OrthoDB" id="5856971at2759"/>